<dbReference type="EMBL" id="CP037423">
    <property type="protein sequence ID" value="QDV46368.1"/>
    <property type="molecule type" value="Genomic_DNA"/>
</dbReference>
<keyword evidence="5" id="KW-1185">Reference proteome</keyword>
<dbReference type="InterPro" id="IPR003715">
    <property type="entry name" value="Poly_export_N"/>
</dbReference>
<evidence type="ECO:0000313" key="5">
    <source>
        <dbReference type="Proteomes" id="UP000319004"/>
    </source>
</evidence>
<evidence type="ECO:0000256" key="2">
    <source>
        <dbReference type="SAM" id="SignalP"/>
    </source>
</evidence>
<keyword evidence="1" id="KW-0175">Coiled coil</keyword>
<evidence type="ECO:0000259" key="3">
    <source>
        <dbReference type="Pfam" id="PF02563"/>
    </source>
</evidence>
<keyword evidence="2" id="KW-0732">Signal</keyword>
<dbReference type="KEGG" id="snep:Enr13x_62770"/>
<organism evidence="4 5">
    <name type="scientific">Stieleria neptunia</name>
    <dbReference type="NCBI Taxonomy" id="2527979"/>
    <lineage>
        <taxon>Bacteria</taxon>
        <taxon>Pseudomonadati</taxon>
        <taxon>Planctomycetota</taxon>
        <taxon>Planctomycetia</taxon>
        <taxon>Pirellulales</taxon>
        <taxon>Pirellulaceae</taxon>
        <taxon>Stieleria</taxon>
    </lineage>
</organism>
<evidence type="ECO:0000313" key="4">
    <source>
        <dbReference type="EMBL" id="QDV46368.1"/>
    </source>
</evidence>
<feature type="domain" description="Polysaccharide export protein N-terminal" evidence="3">
    <location>
        <begin position="128"/>
        <end position="207"/>
    </location>
</feature>
<feature type="signal peptide" evidence="2">
    <location>
        <begin position="1"/>
        <end position="21"/>
    </location>
</feature>
<gene>
    <name evidence="4" type="ORF">Enr13x_62770</name>
</gene>
<evidence type="ECO:0000256" key="1">
    <source>
        <dbReference type="SAM" id="Coils"/>
    </source>
</evidence>
<name>A0A518HZU5_9BACT</name>
<accession>A0A518HZU5</accession>
<dbReference type="Pfam" id="PF02563">
    <property type="entry name" value="Poly_export"/>
    <property type="match status" value="1"/>
</dbReference>
<dbReference type="AlphaFoldDB" id="A0A518HZU5"/>
<feature type="coiled-coil region" evidence="1">
    <location>
        <begin position="68"/>
        <end position="95"/>
    </location>
</feature>
<protein>
    <submittedName>
        <fullName evidence="4">Polysaccharide biosynthesis/export protein</fullName>
    </submittedName>
</protein>
<feature type="chain" id="PRO_5022191872" evidence="2">
    <location>
        <begin position="22"/>
        <end position="416"/>
    </location>
</feature>
<sequence precursor="true">MRYVVTVFLCFLIGGSLHALADEDHLKLLGDAEAIAAQYRSSAEGSDAKSELKSKVKSLIQQSFEARQTAQRNQIQEMREKLRRAEETLESREVIKDRIIDRKVEDLLSGQSADWKAKTPAEEQLFDVIGIGDIVAVYLPGVLPFESAKQGPSPPKVTLLDSGRLVTGFPLAVGSDGAIAMPLVDPIEIAGLTVRAAEEKIAKNYRDADILRPGKARPLLTLIPKAEASLRTNEAPKTIVANPLGNTSVSTVTAGVASFEDTYGRLDKARELVAEFRSMQKKIDPYKQILESARVPVEERANASRAISGFKSGQATVRFRLELKKDYLTDVMEQLETELRSKQSLLEKATGKLAITEKLYTSGTTTGAELSDMKSQVLQSKVQAQSAELKYAQYKKIAKRWQEIVGDVLDEDADSK</sequence>
<proteinExistence type="predicted"/>
<dbReference type="Proteomes" id="UP000319004">
    <property type="component" value="Chromosome"/>
</dbReference>
<reference evidence="4 5" key="1">
    <citation type="submission" date="2019-03" db="EMBL/GenBank/DDBJ databases">
        <title>Deep-cultivation of Planctomycetes and their phenomic and genomic characterization uncovers novel biology.</title>
        <authorList>
            <person name="Wiegand S."/>
            <person name="Jogler M."/>
            <person name="Boedeker C."/>
            <person name="Pinto D."/>
            <person name="Vollmers J."/>
            <person name="Rivas-Marin E."/>
            <person name="Kohn T."/>
            <person name="Peeters S.H."/>
            <person name="Heuer A."/>
            <person name="Rast P."/>
            <person name="Oberbeckmann S."/>
            <person name="Bunk B."/>
            <person name="Jeske O."/>
            <person name="Meyerdierks A."/>
            <person name="Storesund J.E."/>
            <person name="Kallscheuer N."/>
            <person name="Luecker S."/>
            <person name="Lage O.M."/>
            <person name="Pohl T."/>
            <person name="Merkel B.J."/>
            <person name="Hornburger P."/>
            <person name="Mueller R.-W."/>
            <person name="Bruemmer F."/>
            <person name="Labrenz M."/>
            <person name="Spormann A.M."/>
            <person name="Op den Camp H."/>
            <person name="Overmann J."/>
            <person name="Amann R."/>
            <person name="Jetten M.S.M."/>
            <person name="Mascher T."/>
            <person name="Medema M.H."/>
            <person name="Devos D.P."/>
            <person name="Kaster A.-K."/>
            <person name="Ovreas L."/>
            <person name="Rohde M."/>
            <person name="Galperin M.Y."/>
            <person name="Jogler C."/>
        </authorList>
    </citation>
    <scope>NUCLEOTIDE SEQUENCE [LARGE SCALE GENOMIC DNA]</scope>
    <source>
        <strain evidence="4 5">Enr13</strain>
    </source>
</reference>